<dbReference type="GO" id="GO:0032259">
    <property type="term" value="P:methylation"/>
    <property type="evidence" value="ECO:0007669"/>
    <property type="project" value="UniProtKB-KW"/>
</dbReference>
<keyword evidence="6" id="KW-1185">Reference proteome</keyword>
<comment type="similarity">
    <text evidence="1">Belongs to the class I-like SAM-binding methyltransferase superfamily. NNMT/PNMT/TEMT family.</text>
</comment>
<accession>A0A8T2JYF8</accession>
<evidence type="ECO:0000256" key="2">
    <source>
        <dbReference type="ARBA" id="ARBA00022603"/>
    </source>
</evidence>
<dbReference type="Proteomes" id="UP000812440">
    <property type="component" value="Chromosome 8_10"/>
</dbReference>
<dbReference type="PIRSF" id="PIRSF000384">
    <property type="entry name" value="PNMTase"/>
    <property type="match status" value="1"/>
</dbReference>
<comment type="caution">
    <text evidence="5">The sequence shown here is derived from an EMBL/GenBank/DDBJ whole genome shotgun (WGS) entry which is preliminary data.</text>
</comment>
<gene>
    <name evidence="5" type="ORF">GDO86_014802</name>
</gene>
<evidence type="ECO:0000313" key="6">
    <source>
        <dbReference type="Proteomes" id="UP000812440"/>
    </source>
</evidence>
<dbReference type="InterPro" id="IPR000940">
    <property type="entry name" value="NNMT_TEMT_trans"/>
</dbReference>
<dbReference type="AlphaFoldDB" id="A0A8T2JYF8"/>
<dbReference type="PROSITE" id="PS51681">
    <property type="entry name" value="SAM_MT_NNMT_PNMT_TEMT"/>
    <property type="match status" value="1"/>
</dbReference>
<keyword evidence="3" id="KW-0808">Transferase</keyword>
<organism evidence="5 6">
    <name type="scientific">Hymenochirus boettgeri</name>
    <name type="common">Congo dwarf clawed frog</name>
    <dbReference type="NCBI Taxonomy" id="247094"/>
    <lineage>
        <taxon>Eukaryota</taxon>
        <taxon>Metazoa</taxon>
        <taxon>Chordata</taxon>
        <taxon>Craniata</taxon>
        <taxon>Vertebrata</taxon>
        <taxon>Euteleostomi</taxon>
        <taxon>Amphibia</taxon>
        <taxon>Batrachia</taxon>
        <taxon>Anura</taxon>
        <taxon>Pipoidea</taxon>
        <taxon>Pipidae</taxon>
        <taxon>Pipinae</taxon>
        <taxon>Hymenochirus</taxon>
    </lineage>
</organism>
<evidence type="ECO:0000256" key="3">
    <source>
        <dbReference type="ARBA" id="ARBA00022679"/>
    </source>
</evidence>
<keyword evidence="4" id="KW-0949">S-adenosyl-L-methionine</keyword>
<dbReference type="OrthoDB" id="9886390at2759"/>
<dbReference type="Gene3D" id="3.40.50.150">
    <property type="entry name" value="Vaccinia Virus protein VP39"/>
    <property type="match status" value="1"/>
</dbReference>
<dbReference type="SUPFAM" id="SSF53335">
    <property type="entry name" value="S-adenosyl-L-methionine-dependent methyltransferases"/>
    <property type="match status" value="1"/>
</dbReference>
<dbReference type="InterPro" id="IPR029063">
    <property type="entry name" value="SAM-dependent_MTases_sf"/>
</dbReference>
<keyword evidence="2" id="KW-0489">Methyltransferase</keyword>
<dbReference type="GO" id="GO:0008170">
    <property type="term" value="F:N-methyltransferase activity"/>
    <property type="evidence" value="ECO:0007669"/>
    <property type="project" value="TreeGrafter"/>
</dbReference>
<name>A0A8T2JYF8_9PIPI</name>
<evidence type="ECO:0000313" key="5">
    <source>
        <dbReference type="EMBL" id="KAG8447451.1"/>
    </source>
</evidence>
<reference evidence="5" key="1">
    <citation type="thesis" date="2020" institute="ProQuest LLC" country="789 East Eisenhower Parkway, Ann Arbor, MI, USA">
        <title>Comparative Genomics and Chromosome Evolution.</title>
        <authorList>
            <person name="Mudd A.B."/>
        </authorList>
    </citation>
    <scope>NUCLEOTIDE SEQUENCE</scope>
    <source>
        <strain evidence="5">Female2</strain>
        <tissue evidence="5">Blood</tissue>
    </source>
</reference>
<protein>
    <submittedName>
        <fullName evidence="5">Uncharacterized protein</fullName>
    </submittedName>
</protein>
<dbReference type="PANTHER" id="PTHR10867:SF45">
    <property type="entry name" value="LOC100127826 PROTEIN"/>
    <property type="match status" value="1"/>
</dbReference>
<dbReference type="GO" id="GO:0005829">
    <property type="term" value="C:cytosol"/>
    <property type="evidence" value="ECO:0007669"/>
    <property type="project" value="TreeGrafter"/>
</dbReference>
<sequence length="260" mass="30057">MSNTEDKHYHDEEFDPCCLCETYAGYDRLYNEDAMEEIMENVYKVLSSGCVKGDTIIDVSLGLYMFQLFIAADYFKNIILIESSDSCVDEIQKWINNEPGAVDKSHMAAFACALKGKSEGWQKQEEKARQAIKQVVKWDLTKENPLEDVVLPKADCLISCWYLELVSKDPEMYLSLQKHFSSLLKIGSHLILMSLFNMSYYTIGDHKFSSLRCNEEFVQKVLTDCGYVIESFEKHKSKLNSNLIDYDYYGCFVCRKEKEV</sequence>
<evidence type="ECO:0000256" key="1">
    <source>
        <dbReference type="ARBA" id="ARBA00007996"/>
    </source>
</evidence>
<dbReference type="Pfam" id="PF01234">
    <property type="entry name" value="NNMT_PNMT_TEMT"/>
    <property type="match status" value="1"/>
</dbReference>
<evidence type="ECO:0000256" key="4">
    <source>
        <dbReference type="ARBA" id="ARBA00022691"/>
    </source>
</evidence>
<proteinExistence type="inferred from homology"/>
<dbReference type="EMBL" id="JAACNH010000003">
    <property type="protein sequence ID" value="KAG8447451.1"/>
    <property type="molecule type" value="Genomic_DNA"/>
</dbReference>
<dbReference type="PANTHER" id="PTHR10867">
    <property type="entry name" value="NNMT/PNMT/TEMT FAMILY MEMBER"/>
    <property type="match status" value="1"/>
</dbReference>